<evidence type="ECO:0000256" key="1">
    <source>
        <dbReference type="SAM" id="Phobius"/>
    </source>
</evidence>
<keyword evidence="1" id="KW-0472">Membrane</keyword>
<name>A0A7S0E1B1_9CRYP</name>
<reference evidence="2" key="1">
    <citation type="submission" date="2021-01" db="EMBL/GenBank/DDBJ databases">
        <authorList>
            <person name="Corre E."/>
            <person name="Pelletier E."/>
            <person name="Niang G."/>
            <person name="Scheremetjew M."/>
            <person name="Finn R."/>
            <person name="Kale V."/>
            <person name="Holt S."/>
            <person name="Cochrane G."/>
            <person name="Meng A."/>
            <person name="Brown T."/>
            <person name="Cohen L."/>
        </authorList>
    </citation>
    <scope>NUCLEOTIDE SEQUENCE</scope>
    <source>
        <strain evidence="2">CCMP325</strain>
    </source>
</reference>
<dbReference type="EMBL" id="HBEO01005357">
    <property type="protein sequence ID" value="CAD8471808.1"/>
    <property type="molecule type" value="Transcribed_RNA"/>
</dbReference>
<sequence length="190" mass="20929">MEAYPRLFNRHKHLGAAAATVTTAIFAVSMLTYRAISLNNSPPRQMLWEGQVNSMDVPPPPKLAYNGPVYSGSGDWKWHGKNIIKPSLHPRLQNSMKGKGITGYAPVQHVLLTHSPGKAAAFKHQIVQSAKPGWLVKHAPGLARDITTAKQLYSKGQKSLRAISEGFGQAFDIHDEMTHMPRPVKVLTHV</sequence>
<proteinExistence type="predicted"/>
<keyword evidence="1" id="KW-0812">Transmembrane</keyword>
<accession>A0A7S0E1B1</accession>
<dbReference type="AlphaFoldDB" id="A0A7S0E1B1"/>
<gene>
    <name evidence="2" type="ORF">HPHI1048_LOCUS3811</name>
</gene>
<protein>
    <submittedName>
        <fullName evidence="2">Uncharacterized protein</fullName>
    </submittedName>
</protein>
<organism evidence="2">
    <name type="scientific">Hanusia phi</name>
    <dbReference type="NCBI Taxonomy" id="3032"/>
    <lineage>
        <taxon>Eukaryota</taxon>
        <taxon>Cryptophyceae</taxon>
        <taxon>Pyrenomonadales</taxon>
        <taxon>Geminigeraceae</taxon>
        <taxon>Hanusia</taxon>
    </lineage>
</organism>
<keyword evidence="1" id="KW-1133">Transmembrane helix</keyword>
<evidence type="ECO:0000313" key="2">
    <source>
        <dbReference type="EMBL" id="CAD8471808.1"/>
    </source>
</evidence>
<feature type="transmembrane region" description="Helical" evidence="1">
    <location>
        <begin position="14"/>
        <end position="36"/>
    </location>
</feature>